<organism evidence="4 5">
    <name type="scientific">Streptococcus suis</name>
    <dbReference type="NCBI Taxonomy" id="1307"/>
    <lineage>
        <taxon>Bacteria</taxon>
        <taxon>Bacillati</taxon>
        <taxon>Bacillota</taxon>
        <taxon>Bacilli</taxon>
        <taxon>Lactobacillales</taxon>
        <taxon>Streptococcaceae</taxon>
        <taxon>Streptococcus</taxon>
    </lineage>
</organism>
<dbReference type="InterPro" id="IPR026590">
    <property type="entry name" value="Ssirtuin_cat_dom"/>
</dbReference>
<feature type="binding site" evidence="2">
    <location>
        <position position="152"/>
    </location>
    <ligand>
        <name>Zn(2+)</name>
        <dbReference type="ChEBI" id="CHEBI:29105"/>
    </ligand>
</feature>
<dbReference type="Proteomes" id="UP000748881">
    <property type="component" value="Unassembled WGS sequence"/>
</dbReference>
<feature type="binding site" evidence="2">
    <location>
        <position position="148"/>
    </location>
    <ligand>
        <name>Zn(2+)</name>
        <dbReference type="ChEBI" id="CHEBI:29105"/>
    </ligand>
</feature>
<accession>A0A9Q5BVH5</accession>
<dbReference type="SUPFAM" id="SSF52467">
    <property type="entry name" value="DHS-like NAD/FAD-binding domain"/>
    <property type="match status" value="1"/>
</dbReference>
<reference evidence="4" key="1">
    <citation type="submission" date="2020-05" db="EMBL/GenBank/DDBJ databases">
        <title>Linking phenotype, genotype and ecology: antimicrobial resistance in the zoonotic pathogen Streptococcus suis.</title>
        <authorList>
            <person name="Hadjirin N.F."/>
            <person name="Miller E.L."/>
            <person name="Murray G.R."/>
            <person name="Yen P.L.K."/>
            <person name="Phuc H.D."/>
            <person name="Wileman T.M."/>
            <person name="Hernandez-Garcia J."/>
            <person name="Williamson S.M."/>
            <person name="Parkhill J."/>
            <person name="Maskell D.J."/>
            <person name="Zhou R."/>
            <person name="Fittipaldi N."/>
            <person name="Gottschalk M."/>
            <person name="Tucker A.D.W."/>
            <person name="Hoa N.T."/>
            <person name="Welch J."/>
            <person name="Weinert L.A."/>
        </authorList>
    </citation>
    <scope>NUCLEOTIDE SEQUENCE</scope>
    <source>
        <strain evidence="4">TMW_SS111</strain>
    </source>
</reference>
<feature type="domain" description="Deacetylase sirtuin-type" evidence="3">
    <location>
        <begin position="11"/>
        <end position="295"/>
    </location>
</feature>
<keyword evidence="2" id="KW-0479">Metal-binding</keyword>
<proteinExistence type="predicted"/>
<evidence type="ECO:0000256" key="1">
    <source>
        <dbReference type="ARBA" id="ARBA00023027"/>
    </source>
</evidence>
<evidence type="ECO:0000259" key="3">
    <source>
        <dbReference type="PROSITE" id="PS50305"/>
    </source>
</evidence>
<evidence type="ECO:0000313" key="5">
    <source>
        <dbReference type="Proteomes" id="UP000748881"/>
    </source>
</evidence>
<protein>
    <submittedName>
        <fullName evidence="4">Sir2 silent information regulator family NAD-dependent deacetylase</fullName>
    </submittedName>
</protein>
<evidence type="ECO:0000313" key="4">
    <source>
        <dbReference type="EMBL" id="NQP84142.1"/>
    </source>
</evidence>
<comment type="caution">
    <text evidence="4">The sequence shown here is derived from an EMBL/GenBank/DDBJ whole genome shotgun (WGS) entry which is preliminary data.</text>
</comment>
<dbReference type="InterPro" id="IPR050134">
    <property type="entry name" value="NAD-dep_sirtuin_deacylases"/>
</dbReference>
<name>A0A9Q5BVH5_STRSU</name>
<dbReference type="PANTHER" id="PTHR11085:SF10">
    <property type="entry name" value="NAD-DEPENDENT PROTEIN DEACYLASE SIRTUIN-5, MITOCHONDRIAL-RELATED"/>
    <property type="match status" value="1"/>
</dbReference>
<dbReference type="PROSITE" id="PS50305">
    <property type="entry name" value="SIRTUIN"/>
    <property type="match status" value="1"/>
</dbReference>
<dbReference type="InterPro" id="IPR029035">
    <property type="entry name" value="DHS-like_NAD/FAD-binding_dom"/>
</dbReference>
<keyword evidence="2" id="KW-0862">Zinc</keyword>
<dbReference type="AlphaFoldDB" id="A0A9Q5BVH5"/>
<dbReference type="RefSeq" id="WP_029743214.1">
    <property type="nucleotide sequence ID" value="NZ_CP071305.1"/>
</dbReference>
<gene>
    <name evidence="4" type="ORF">HO898_10545</name>
</gene>
<keyword evidence="1" id="KW-0520">NAD</keyword>
<feature type="binding site" evidence="2">
    <location>
        <position position="183"/>
    </location>
    <ligand>
        <name>Zn(2+)</name>
        <dbReference type="ChEBI" id="CHEBI:29105"/>
    </ligand>
</feature>
<dbReference type="PANTHER" id="PTHR11085">
    <property type="entry name" value="NAD-DEPENDENT PROTEIN DEACYLASE SIRTUIN-5, MITOCHONDRIAL-RELATED"/>
    <property type="match status" value="1"/>
</dbReference>
<dbReference type="GO" id="GO:0017136">
    <property type="term" value="F:histone deacetylase activity, NAD-dependent"/>
    <property type="evidence" value="ECO:0007669"/>
    <property type="project" value="TreeGrafter"/>
</dbReference>
<dbReference type="Gene3D" id="3.40.50.1220">
    <property type="entry name" value="TPP-binding domain"/>
    <property type="match status" value="1"/>
</dbReference>
<sequence>MFLKKKMKKSTKDYSEQINDIVKKLEKADAVLIGIGAGLSASAGLTYYGERFEHYFSDFKEKYGIEDMYSGGFYPFATKEEYWAWWSRHIFINRYEAPVGQPYIDLLDIVKHKDYFILSTNVDHQVQKAGFDKKRLFYTQGDYGLMQCSVPCHYTNYDNKELIYQMVESEIEMKISSNLIPTCPRCGAPMTNNLRIDNRFVEDEGWHKAQKRYSEFLEENSKKAIIYLELGVGMNTPGIIKYPFLQMTYTNPQATFITLNQETFTYPDELSKQLIQLNGDIGKNLQEIRQRIESKSISNYVN</sequence>
<dbReference type="EMBL" id="JABLKP010000022">
    <property type="protein sequence ID" value="NQP84142.1"/>
    <property type="molecule type" value="Genomic_DNA"/>
</dbReference>
<dbReference type="GO" id="GO:0070403">
    <property type="term" value="F:NAD+ binding"/>
    <property type="evidence" value="ECO:0007669"/>
    <property type="project" value="TreeGrafter"/>
</dbReference>
<comment type="caution">
    <text evidence="2">Lacks conserved residue(s) required for the propagation of feature annotation.</text>
</comment>
<dbReference type="GO" id="GO:0046872">
    <property type="term" value="F:metal ion binding"/>
    <property type="evidence" value="ECO:0007669"/>
    <property type="project" value="UniProtKB-KW"/>
</dbReference>
<feature type="binding site" evidence="2">
    <location>
        <position position="186"/>
    </location>
    <ligand>
        <name>Zn(2+)</name>
        <dbReference type="ChEBI" id="CHEBI:29105"/>
    </ligand>
</feature>
<evidence type="ECO:0000256" key="2">
    <source>
        <dbReference type="PROSITE-ProRule" id="PRU00236"/>
    </source>
</evidence>